<keyword evidence="3" id="KW-0560">Oxidoreductase</keyword>
<dbReference type="HOGENOM" id="CLU_010194_15_2_1"/>
<dbReference type="Gene3D" id="3.40.50.720">
    <property type="entry name" value="NAD(P)-binding Rossmann-like Domain"/>
    <property type="match status" value="1"/>
</dbReference>
<keyword evidence="2" id="KW-0521">NADP</keyword>
<evidence type="ECO:0000313" key="5">
    <source>
        <dbReference type="Proteomes" id="UP000018001"/>
    </source>
</evidence>
<organism evidence="4 5">
    <name type="scientific">Byssochlamys spectabilis (strain No. 5 / NBRC 109023)</name>
    <name type="common">Paecilomyces variotii</name>
    <dbReference type="NCBI Taxonomy" id="1356009"/>
    <lineage>
        <taxon>Eukaryota</taxon>
        <taxon>Fungi</taxon>
        <taxon>Dikarya</taxon>
        <taxon>Ascomycota</taxon>
        <taxon>Pezizomycotina</taxon>
        <taxon>Eurotiomycetes</taxon>
        <taxon>Eurotiomycetidae</taxon>
        <taxon>Eurotiales</taxon>
        <taxon>Thermoascaceae</taxon>
        <taxon>Paecilomyces</taxon>
    </lineage>
</organism>
<name>V5FWB7_BYSSN</name>
<dbReference type="OrthoDB" id="294295at2759"/>
<dbReference type="PANTHER" id="PTHR43477">
    <property type="entry name" value="DIHYDROANTICAPSIN 7-DEHYDROGENASE"/>
    <property type="match status" value="1"/>
</dbReference>
<dbReference type="Proteomes" id="UP000018001">
    <property type="component" value="Unassembled WGS sequence"/>
</dbReference>
<keyword evidence="5" id="KW-1185">Reference proteome</keyword>
<dbReference type="InterPro" id="IPR036291">
    <property type="entry name" value="NAD(P)-bd_dom_sf"/>
</dbReference>
<dbReference type="PRINTS" id="PR00081">
    <property type="entry name" value="GDHRDH"/>
</dbReference>
<dbReference type="InParanoid" id="V5FWB7"/>
<dbReference type="InterPro" id="IPR057571">
    <property type="entry name" value="SDR_PhqE-like"/>
</dbReference>
<dbReference type="EMBL" id="BAUL01000041">
    <property type="protein sequence ID" value="GAD92907.1"/>
    <property type="molecule type" value="Genomic_DNA"/>
</dbReference>
<dbReference type="SUPFAM" id="SSF51735">
    <property type="entry name" value="NAD(P)-binding Rossmann-fold domains"/>
    <property type="match status" value="1"/>
</dbReference>
<comment type="similarity">
    <text evidence="1">Belongs to the short-chain dehydrogenases/reductases (SDR) family.</text>
</comment>
<accession>V5FWB7</accession>
<gene>
    <name evidence="4" type="ORF">PVAR5_1504</name>
</gene>
<evidence type="ECO:0000256" key="3">
    <source>
        <dbReference type="ARBA" id="ARBA00023002"/>
    </source>
</evidence>
<evidence type="ECO:0000256" key="1">
    <source>
        <dbReference type="ARBA" id="ARBA00006484"/>
    </source>
</evidence>
<reference evidence="5" key="1">
    <citation type="journal article" date="2014" name="Genome Announc.">
        <title>Draft genome sequence of the formaldehyde-resistant fungus Byssochlamys spectabilis No. 5 (anamorph Paecilomyces variotii No. 5) (NBRC109023).</title>
        <authorList>
            <person name="Oka T."/>
            <person name="Ekino K."/>
            <person name="Fukuda K."/>
            <person name="Nomura Y."/>
        </authorList>
    </citation>
    <scope>NUCLEOTIDE SEQUENCE [LARGE SCALE GENOMIC DNA]</scope>
    <source>
        <strain evidence="5">No. 5 / NBRC 109023</strain>
    </source>
</reference>
<evidence type="ECO:0000256" key="2">
    <source>
        <dbReference type="ARBA" id="ARBA00022857"/>
    </source>
</evidence>
<dbReference type="InterPro" id="IPR051122">
    <property type="entry name" value="SDR_DHRS6-like"/>
</dbReference>
<dbReference type="GO" id="GO:0016491">
    <property type="term" value="F:oxidoreductase activity"/>
    <property type="evidence" value="ECO:0007669"/>
    <property type="project" value="UniProtKB-KW"/>
</dbReference>
<dbReference type="Pfam" id="PF23441">
    <property type="entry name" value="SDR"/>
    <property type="match status" value="1"/>
</dbReference>
<dbReference type="InterPro" id="IPR002347">
    <property type="entry name" value="SDR_fam"/>
</dbReference>
<dbReference type="AlphaFoldDB" id="V5FWB7"/>
<proteinExistence type="inferred from homology"/>
<protein>
    <submittedName>
        <fullName evidence="4">Peroxisomal 2,4-dienoyl-CoA reductase, putative</fullName>
    </submittedName>
</protein>
<dbReference type="eggNOG" id="KOG0725">
    <property type="taxonomic scope" value="Eukaryota"/>
</dbReference>
<dbReference type="PANTHER" id="PTHR43477:SF1">
    <property type="entry name" value="DIHYDROANTICAPSIN 7-DEHYDROGENASE"/>
    <property type="match status" value="1"/>
</dbReference>
<sequence>MPSITGSKIVIIGGSSGIGLGVAKRSLEEGARVVIASSNPTRVSNAVNSLKESFPTGDVTGYPCDLSNDDIEKRLEDLFTKIGEVDHIVFTAGDGLAVKSVPELDIDYIRKAGQVRFVAPLLVAKVGSRFLKKTHASSFILTGGAVSQRPMPNWSVVASYAAGLNGMVQGLALDLKPIRVNLVVPGAVDTDLWGPNREELVKQAAGHTALGKVGVPEEVAEAYIYFMKDTNATASTINSNGGSLIV</sequence>
<evidence type="ECO:0000313" key="4">
    <source>
        <dbReference type="EMBL" id="GAD92907.1"/>
    </source>
</evidence>
<dbReference type="CDD" id="cd05233">
    <property type="entry name" value="SDR_c"/>
    <property type="match status" value="1"/>
</dbReference>
<comment type="caution">
    <text evidence="4">The sequence shown here is derived from an EMBL/GenBank/DDBJ whole genome shotgun (WGS) entry which is preliminary data.</text>
</comment>